<dbReference type="PANTHER" id="PTHR20914">
    <property type="entry name" value="LY6/PLAUR DOMAIN-CONTAINING PROTEIN 8"/>
    <property type="match status" value="1"/>
</dbReference>
<sequence>MEASLVVCILAALLATGACLQCERCEEEGTSCTGSLQTCTAGQNSCGVVLTELTLGGEKTQTIIKGCTTSSQCNTRFVSTNFGKGMMIRTSIACCQTDSCTPTPVKVPPADTKPNGQRCPACYAPSSQQCREETIQCTGAETQCMDIAGPPKSGGSATKTVMKGCGTQYVCDQINEGSGTFAGIKAEVTTARCSPATSAAGTALGPAGLLFLALAGLLLLKFLS</sequence>
<reference evidence="8" key="2">
    <citation type="submission" date="2025-09" db="UniProtKB">
        <authorList>
            <consortium name="Ensembl"/>
        </authorList>
    </citation>
    <scope>IDENTIFICATION</scope>
</reference>
<evidence type="ECO:0000313" key="8">
    <source>
        <dbReference type="Ensembl" id="ENSTMTP00000017610.1"/>
    </source>
</evidence>
<evidence type="ECO:0000256" key="5">
    <source>
        <dbReference type="SAM" id="Phobius"/>
    </source>
</evidence>
<dbReference type="InterPro" id="IPR016054">
    <property type="entry name" value="LY6_UPA_recep-like"/>
</dbReference>
<dbReference type="Pfam" id="PF02988">
    <property type="entry name" value="PLA2_inh"/>
    <property type="match status" value="1"/>
</dbReference>
<comment type="similarity">
    <text evidence="2">Belongs to the CNF-like-inhibitor family.</text>
</comment>
<keyword evidence="5" id="KW-0812">Transmembrane</keyword>
<name>A0A674J8M8_9SAUR</name>
<gene>
    <name evidence="8" type="primary">LOC113405114</name>
</gene>
<evidence type="ECO:0000259" key="7">
    <source>
        <dbReference type="SMART" id="SM00134"/>
    </source>
</evidence>
<dbReference type="RefSeq" id="XP_026518736.1">
    <property type="nucleotide sequence ID" value="XM_026662951.2"/>
</dbReference>
<feature type="chain" id="PRO_5025533704" evidence="6">
    <location>
        <begin position="20"/>
        <end position="224"/>
    </location>
</feature>
<keyword evidence="9" id="KW-1185">Reference proteome</keyword>
<evidence type="ECO:0000256" key="2">
    <source>
        <dbReference type="ARBA" id="ARBA00006570"/>
    </source>
</evidence>
<accession>A0A674J8M8</accession>
<dbReference type="GeneID" id="113405114"/>
<feature type="domain" description="UPAR/Ly6" evidence="7">
    <location>
        <begin position="20"/>
        <end position="114"/>
    </location>
</feature>
<keyword evidence="5" id="KW-1133">Transmembrane helix</keyword>
<organism evidence="8 9">
    <name type="scientific">Terrapene triunguis</name>
    <name type="common">Three-toed box turtle</name>
    <dbReference type="NCBI Taxonomy" id="2587831"/>
    <lineage>
        <taxon>Eukaryota</taxon>
        <taxon>Metazoa</taxon>
        <taxon>Chordata</taxon>
        <taxon>Craniata</taxon>
        <taxon>Vertebrata</taxon>
        <taxon>Euteleostomi</taxon>
        <taxon>Archelosauria</taxon>
        <taxon>Testudinata</taxon>
        <taxon>Testudines</taxon>
        <taxon>Cryptodira</taxon>
        <taxon>Durocryptodira</taxon>
        <taxon>Testudinoidea</taxon>
        <taxon>Emydidae</taxon>
        <taxon>Terrapene</taxon>
    </lineage>
</organism>
<comment type="subcellular location">
    <subcellularLocation>
        <location evidence="1">Secreted</location>
    </subcellularLocation>
</comment>
<keyword evidence="3" id="KW-0964">Secreted</keyword>
<feature type="signal peptide" evidence="6">
    <location>
        <begin position="1"/>
        <end position="19"/>
    </location>
</feature>
<dbReference type="CDD" id="cd23588">
    <property type="entry name" value="TFP_LU_ECD_PLIG"/>
    <property type="match status" value="1"/>
</dbReference>
<dbReference type="InterPro" id="IPR050918">
    <property type="entry name" value="CNF-like_PLA2_Inhibitor"/>
</dbReference>
<dbReference type="InParanoid" id="A0A674J8M8"/>
<dbReference type="AlphaFoldDB" id="A0A674J8M8"/>
<dbReference type="GO" id="GO:0030154">
    <property type="term" value="P:cell differentiation"/>
    <property type="evidence" value="ECO:0007669"/>
    <property type="project" value="UniProtKB-ARBA"/>
</dbReference>
<feature type="transmembrane region" description="Helical" evidence="5">
    <location>
        <begin position="203"/>
        <end position="223"/>
    </location>
</feature>
<dbReference type="CDD" id="cd23572">
    <property type="entry name" value="TFP_LU_ECD_PINLYP_rpt2"/>
    <property type="match status" value="1"/>
</dbReference>
<dbReference type="Proteomes" id="UP000472274">
    <property type="component" value="Unplaced"/>
</dbReference>
<keyword evidence="4" id="KW-1015">Disulfide bond</keyword>
<dbReference type="InterPro" id="IPR004126">
    <property type="entry name" value="PLipase_A2_inh_N"/>
</dbReference>
<evidence type="ECO:0000256" key="3">
    <source>
        <dbReference type="ARBA" id="ARBA00022525"/>
    </source>
</evidence>
<proteinExistence type="inferred from homology"/>
<evidence type="ECO:0000256" key="4">
    <source>
        <dbReference type="ARBA" id="ARBA00023157"/>
    </source>
</evidence>
<dbReference type="SMART" id="SM00134">
    <property type="entry name" value="LU"/>
    <property type="match status" value="1"/>
</dbReference>
<dbReference type="GO" id="GO:0004859">
    <property type="term" value="F:phospholipase inhibitor activity"/>
    <property type="evidence" value="ECO:0007669"/>
    <property type="project" value="InterPro"/>
</dbReference>
<dbReference type="Ensembl" id="ENSTMTT00000018235.1">
    <property type="protein sequence ID" value="ENSTMTP00000017610.1"/>
    <property type="gene ID" value="ENSTMTG00000012954.1"/>
</dbReference>
<dbReference type="PANTHER" id="PTHR20914:SF30">
    <property type="entry name" value="LY6_PLAUR DOMAIN CONTAINING 9"/>
    <property type="match status" value="1"/>
</dbReference>
<dbReference type="Gene3D" id="2.10.60.10">
    <property type="entry name" value="CD59"/>
    <property type="match status" value="2"/>
</dbReference>
<reference evidence="8" key="1">
    <citation type="submission" date="2025-08" db="UniProtKB">
        <authorList>
            <consortium name="Ensembl"/>
        </authorList>
    </citation>
    <scope>IDENTIFICATION</scope>
</reference>
<evidence type="ECO:0000256" key="6">
    <source>
        <dbReference type="SAM" id="SignalP"/>
    </source>
</evidence>
<dbReference type="GO" id="GO:0005576">
    <property type="term" value="C:extracellular region"/>
    <property type="evidence" value="ECO:0007669"/>
    <property type="project" value="UniProtKB-SubCell"/>
</dbReference>
<dbReference type="InterPro" id="IPR045860">
    <property type="entry name" value="Snake_toxin-like_sf"/>
</dbReference>
<dbReference type="SUPFAM" id="SSF57302">
    <property type="entry name" value="Snake toxin-like"/>
    <property type="match status" value="2"/>
</dbReference>
<protein>
    <submittedName>
        <fullName evidence="8">Phospholipase A2 inhibitor subunit gamma B-like</fullName>
    </submittedName>
</protein>
<evidence type="ECO:0000256" key="1">
    <source>
        <dbReference type="ARBA" id="ARBA00004613"/>
    </source>
</evidence>
<dbReference type="Pfam" id="PF00021">
    <property type="entry name" value="UPAR_LY6"/>
    <property type="match status" value="1"/>
</dbReference>
<keyword evidence="5" id="KW-0472">Membrane</keyword>
<evidence type="ECO:0000313" key="9">
    <source>
        <dbReference type="Proteomes" id="UP000472274"/>
    </source>
</evidence>
<dbReference type="GeneTree" id="ENSGT00940000164395"/>
<keyword evidence="6" id="KW-0732">Signal</keyword>